<evidence type="ECO:0000256" key="1">
    <source>
        <dbReference type="SAM" id="MobiDB-lite"/>
    </source>
</evidence>
<evidence type="ECO:0000313" key="3">
    <source>
        <dbReference type="Proteomes" id="UP000719766"/>
    </source>
</evidence>
<keyword evidence="3" id="KW-1185">Reference proteome</keyword>
<proteinExistence type="predicted"/>
<dbReference type="Proteomes" id="UP000719766">
    <property type="component" value="Unassembled WGS sequence"/>
</dbReference>
<dbReference type="OrthoDB" id="2756873at2759"/>
<dbReference type="AlphaFoldDB" id="A0A9P7ARU5"/>
<feature type="compositionally biased region" description="Polar residues" evidence="1">
    <location>
        <begin position="208"/>
        <end position="224"/>
    </location>
</feature>
<organism evidence="2 3">
    <name type="scientific">Suillus plorans</name>
    <dbReference type="NCBI Taxonomy" id="116603"/>
    <lineage>
        <taxon>Eukaryota</taxon>
        <taxon>Fungi</taxon>
        <taxon>Dikarya</taxon>
        <taxon>Basidiomycota</taxon>
        <taxon>Agaricomycotina</taxon>
        <taxon>Agaricomycetes</taxon>
        <taxon>Agaricomycetidae</taxon>
        <taxon>Boletales</taxon>
        <taxon>Suillineae</taxon>
        <taxon>Suillaceae</taxon>
        <taxon>Suillus</taxon>
    </lineage>
</organism>
<comment type="caution">
    <text evidence="2">The sequence shown here is derived from an EMBL/GenBank/DDBJ whole genome shotgun (WGS) entry which is preliminary data.</text>
</comment>
<gene>
    <name evidence="2" type="ORF">HD556DRAFT_1308095</name>
</gene>
<evidence type="ECO:0000313" key="2">
    <source>
        <dbReference type="EMBL" id="KAG1794385.1"/>
    </source>
</evidence>
<feature type="compositionally biased region" description="Basic and acidic residues" evidence="1">
    <location>
        <begin position="196"/>
        <end position="207"/>
    </location>
</feature>
<dbReference type="EMBL" id="JABBWE010000026">
    <property type="protein sequence ID" value="KAG1794385.1"/>
    <property type="molecule type" value="Genomic_DNA"/>
</dbReference>
<feature type="region of interest" description="Disordered" evidence="1">
    <location>
        <begin position="193"/>
        <end position="233"/>
    </location>
</feature>
<feature type="compositionally biased region" description="Low complexity" evidence="1">
    <location>
        <begin position="331"/>
        <end position="346"/>
    </location>
</feature>
<protein>
    <submittedName>
        <fullName evidence="2">Uncharacterized protein</fullName>
    </submittedName>
</protein>
<dbReference type="GeneID" id="64593853"/>
<accession>A0A9P7ARU5</accession>
<name>A0A9P7ARU5_9AGAM</name>
<feature type="compositionally biased region" description="Basic and acidic residues" evidence="1">
    <location>
        <begin position="371"/>
        <end position="381"/>
    </location>
</feature>
<reference evidence="2" key="1">
    <citation type="journal article" date="2020" name="New Phytol.">
        <title>Comparative genomics reveals dynamic genome evolution in host specialist ectomycorrhizal fungi.</title>
        <authorList>
            <person name="Lofgren L.A."/>
            <person name="Nguyen N.H."/>
            <person name="Vilgalys R."/>
            <person name="Ruytinx J."/>
            <person name="Liao H.L."/>
            <person name="Branco S."/>
            <person name="Kuo A."/>
            <person name="LaButti K."/>
            <person name="Lipzen A."/>
            <person name="Andreopoulos W."/>
            <person name="Pangilinan J."/>
            <person name="Riley R."/>
            <person name="Hundley H."/>
            <person name="Na H."/>
            <person name="Barry K."/>
            <person name="Grigoriev I.V."/>
            <person name="Stajich J.E."/>
            <person name="Kennedy P.G."/>
        </authorList>
    </citation>
    <scope>NUCLEOTIDE SEQUENCE</scope>
    <source>
        <strain evidence="2">S12</strain>
    </source>
</reference>
<feature type="region of interest" description="Disordered" evidence="1">
    <location>
        <begin position="110"/>
        <end position="135"/>
    </location>
</feature>
<dbReference type="RefSeq" id="XP_041160552.1">
    <property type="nucleotide sequence ID" value="XM_041300089.1"/>
</dbReference>
<feature type="region of interest" description="Disordered" evidence="1">
    <location>
        <begin position="331"/>
        <end position="401"/>
    </location>
</feature>
<feature type="compositionally biased region" description="Basic and acidic residues" evidence="1">
    <location>
        <begin position="348"/>
        <end position="359"/>
    </location>
</feature>
<sequence length="401" mass="44118">MIHAEFEMMIYPGDHLAISQSDTAETNAASLNVVLDVVFYLLALDWYPRASRIRDPSGSGGLDMSEVTLAKLSRAQLQKVAKAHKVRANMKSAAIIRELVKLSEFIPLLQDEESEGPPRKKSRTTEGPPAAGPSRQVIDLAMDTSFDYPIIQEDPPKSIMILAAVTPVKAVGNASGIALQNLAGKSPSLSPLLESPKGHLAMDDHSSDSGGSYLSYESPSQQGFPVSPRTGMPPPEEPHMLNRAVKIMRQITADDQRVLAQATALRRRAAGLKEQARNVRDVIRAERGRRERLEAYFTYWREIAPKWPKDWIYEEGEEDQIRTEQVFKAITPTLPSTGPTGPPTLSFDGRDAPQPRQEAHCQGNGTAPLPAEDKQEGEHSNHLPSPQLATKGRVAKRKHHA</sequence>